<dbReference type="SUPFAM" id="SSF49785">
    <property type="entry name" value="Galactose-binding domain-like"/>
    <property type="match status" value="1"/>
</dbReference>
<evidence type="ECO:0000313" key="4">
    <source>
        <dbReference type="Proteomes" id="UP000280819"/>
    </source>
</evidence>
<dbReference type="EMBL" id="RQZG01000013">
    <property type="protein sequence ID" value="RRD04129.1"/>
    <property type="molecule type" value="Genomic_DNA"/>
</dbReference>
<sequence length="230" mass="24408">MSNRLPDEYFRQTPSEPKVRSDTAGPDPIPGPLRRMQGMPLSLVIACALASFLIGFAGMRSVLLHGQEVTPTSIPSISSAQARPAVPYTGRARAVRALDVTSTCTDGAEPGNLLDAMVETIWTCPGSGVEESITFDLGKPVELVGVRLATGNPLVPQGTTKERMITAVRWTFDDGSWASQPLGGVADLPQELRFPNTETGRVTLTIVSATQPAGGVDQVSIADVEFLTTM</sequence>
<gene>
    <name evidence="3" type="ORF">EII34_11010</name>
</gene>
<dbReference type="RefSeq" id="WP_124845212.1">
    <property type="nucleotide sequence ID" value="NZ_RQZG01000013.1"/>
</dbReference>
<name>A0A3P1T430_9ACTN</name>
<organism evidence="3 4">
    <name type="scientific">Arachnia propionica</name>
    <dbReference type="NCBI Taxonomy" id="1750"/>
    <lineage>
        <taxon>Bacteria</taxon>
        <taxon>Bacillati</taxon>
        <taxon>Actinomycetota</taxon>
        <taxon>Actinomycetes</taxon>
        <taxon>Propionibacteriales</taxon>
        <taxon>Propionibacteriaceae</taxon>
        <taxon>Arachnia</taxon>
    </lineage>
</organism>
<keyword evidence="2" id="KW-1133">Transmembrane helix</keyword>
<dbReference type="Gene3D" id="2.60.120.260">
    <property type="entry name" value="Galactose-binding domain-like"/>
    <property type="match status" value="1"/>
</dbReference>
<dbReference type="InterPro" id="IPR008979">
    <property type="entry name" value="Galactose-bd-like_sf"/>
</dbReference>
<feature type="transmembrane region" description="Helical" evidence="2">
    <location>
        <begin position="41"/>
        <end position="63"/>
    </location>
</feature>
<evidence type="ECO:0000313" key="3">
    <source>
        <dbReference type="EMBL" id="RRD04129.1"/>
    </source>
</evidence>
<evidence type="ECO:0000256" key="1">
    <source>
        <dbReference type="SAM" id="MobiDB-lite"/>
    </source>
</evidence>
<feature type="compositionally biased region" description="Basic and acidic residues" evidence="1">
    <location>
        <begin position="1"/>
        <end position="10"/>
    </location>
</feature>
<proteinExistence type="predicted"/>
<dbReference type="Proteomes" id="UP000280819">
    <property type="component" value="Unassembled WGS sequence"/>
</dbReference>
<feature type="region of interest" description="Disordered" evidence="1">
    <location>
        <begin position="1"/>
        <end position="30"/>
    </location>
</feature>
<evidence type="ECO:0000256" key="2">
    <source>
        <dbReference type="SAM" id="Phobius"/>
    </source>
</evidence>
<keyword evidence="2" id="KW-0472">Membrane</keyword>
<protein>
    <submittedName>
        <fullName evidence="3">Discoidin domain-containing protein</fullName>
    </submittedName>
</protein>
<accession>A0A3P1T430</accession>
<comment type="caution">
    <text evidence="3">The sequence shown here is derived from an EMBL/GenBank/DDBJ whole genome shotgun (WGS) entry which is preliminary data.</text>
</comment>
<dbReference type="AlphaFoldDB" id="A0A3P1T430"/>
<keyword evidence="2" id="KW-0812">Transmembrane</keyword>
<reference evidence="3 4" key="1">
    <citation type="submission" date="2018-11" db="EMBL/GenBank/DDBJ databases">
        <title>Genomes From Bacteria Associated with the Canine Oral Cavity: a Test Case for Automated Genome-Based Taxonomic Assignment.</title>
        <authorList>
            <person name="Coil D.A."/>
            <person name="Jospin G."/>
            <person name="Darling A.E."/>
            <person name="Wallis C."/>
            <person name="Davis I.J."/>
            <person name="Harris S."/>
            <person name="Eisen J.A."/>
            <person name="Holcombe L.J."/>
            <person name="O'Flynn C."/>
        </authorList>
    </citation>
    <scope>NUCLEOTIDE SEQUENCE [LARGE SCALE GENOMIC DNA]</scope>
    <source>
        <strain evidence="3 4">OH887_COT-365</strain>
    </source>
</reference>
<dbReference type="OrthoDB" id="3712014at2"/>